<reference evidence="2" key="1">
    <citation type="submission" date="2019-02" db="EMBL/GenBank/DDBJ databases">
        <authorList>
            <person name="Gruber-Vodicka R. H."/>
            <person name="Seah K. B. B."/>
        </authorList>
    </citation>
    <scope>NUCLEOTIDE SEQUENCE</scope>
    <source>
        <strain evidence="2">BECK_S1320</strain>
    </source>
</reference>
<protein>
    <recommendedName>
        <fullName evidence="3">Lipoprotein</fullName>
    </recommendedName>
</protein>
<evidence type="ECO:0000256" key="1">
    <source>
        <dbReference type="SAM" id="Coils"/>
    </source>
</evidence>
<name>A0A450YHJ8_9GAMM</name>
<sequence>MKIYSHIRLGIILTLLLLSGCNALQIREANSDLTALYKAKEAALEENPMMLSSALASLGDLADLAKQAAEDAEKEGKLANAISFYRIAATAAWQARGTDVISFTEQGTRLCKANSDVPPRDCAMLAVIPNLAVVDEQNRELNELLERMESDYQRNEADAKKVTSIFKDFSFGLNQLLNKRESLRSAAHRPPADFFHALDYNIGELLCTKLVGLESVIGRVTKSGNPVRDKWKDAFEKNKARAKKAGISTKQARCIAQ</sequence>
<feature type="coiled-coil region" evidence="1">
    <location>
        <begin position="131"/>
        <end position="158"/>
    </location>
</feature>
<accession>A0A450YHJ8</accession>
<dbReference type="AlphaFoldDB" id="A0A450YHJ8"/>
<keyword evidence="1" id="KW-0175">Coiled coil</keyword>
<proteinExistence type="predicted"/>
<dbReference type="EMBL" id="CAADFU010000009">
    <property type="protein sequence ID" value="VFK41038.1"/>
    <property type="molecule type" value="Genomic_DNA"/>
</dbReference>
<evidence type="ECO:0000313" key="2">
    <source>
        <dbReference type="EMBL" id="VFK41038.1"/>
    </source>
</evidence>
<feature type="coiled-coil region" evidence="1">
    <location>
        <begin position="26"/>
        <end position="75"/>
    </location>
</feature>
<evidence type="ECO:0008006" key="3">
    <source>
        <dbReference type="Google" id="ProtNLM"/>
    </source>
</evidence>
<organism evidence="2">
    <name type="scientific">Candidatus Kentrum sp. SD</name>
    <dbReference type="NCBI Taxonomy" id="2126332"/>
    <lineage>
        <taxon>Bacteria</taxon>
        <taxon>Pseudomonadati</taxon>
        <taxon>Pseudomonadota</taxon>
        <taxon>Gammaproteobacteria</taxon>
        <taxon>Candidatus Kentrum</taxon>
    </lineage>
</organism>
<dbReference type="PROSITE" id="PS51257">
    <property type="entry name" value="PROKAR_LIPOPROTEIN"/>
    <property type="match status" value="1"/>
</dbReference>
<gene>
    <name evidence="2" type="ORF">BECKSD772E_GA0070983_100914</name>
</gene>